<dbReference type="SUPFAM" id="SSF53032">
    <property type="entry name" value="tRNA-intron endonuclease catalytic domain-like"/>
    <property type="match status" value="1"/>
</dbReference>
<keyword evidence="12" id="KW-1185">Reference proteome</keyword>
<comment type="subunit">
    <text evidence="6">Heterotetramer composed of SEN2, SEN15, SEN34 and SEN54. Interacts directly with SEN54.</text>
</comment>
<accession>C5M2G3</accession>
<dbReference type="EC" id="4.6.1.16" evidence="2 8"/>
<evidence type="ECO:0000256" key="4">
    <source>
        <dbReference type="ARBA" id="ARBA00023239"/>
    </source>
</evidence>
<dbReference type="AlphaFoldDB" id="C5M2G3"/>
<dbReference type="InterPro" id="IPR006677">
    <property type="entry name" value="tRNA_intron_Endonuc_cat-like"/>
</dbReference>
<comment type="function">
    <text evidence="5">Constitutes one of the two catalytic subunit of the tRNA-splicing endonuclease complex, a complex responsible for identification and cleavage of the splice sites in pre-tRNA. It cleaves pre-tRNA at the 5'- and 3'-splice sites to release the intron. The products are an intron and two tRNA half-molecules bearing 2',3'-cyclic phosphate and 5'-OH termini. There are no conserved sequences at the splice sites, but the intron is invariably located at the same site in the gene, placing the splice sites an invariant distance from the constant structural features of the tRNA body. This subunit may anchor the endonuclease complex to the nuclear membrane. Probably carries the active site for 5'-splice site cleavage.</text>
</comment>
<evidence type="ECO:0000256" key="5">
    <source>
        <dbReference type="ARBA" id="ARBA00054838"/>
    </source>
</evidence>
<dbReference type="InterPro" id="IPR036167">
    <property type="entry name" value="tRNA_intron_Endo_cat-like_sf"/>
</dbReference>
<feature type="active site" evidence="9">
    <location>
        <position position="297"/>
    </location>
</feature>
<dbReference type="Pfam" id="PF01974">
    <property type="entry name" value="tRNA_int_endo"/>
    <property type="match status" value="1"/>
</dbReference>
<evidence type="ECO:0000256" key="7">
    <source>
        <dbReference type="ARBA" id="ARBA00071058"/>
    </source>
</evidence>
<evidence type="ECO:0000259" key="10">
    <source>
        <dbReference type="Pfam" id="PF01974"/>
    </source>
</evidence>
<evidence type="ECO:0000313" key="11">
    <source>
        <dbReference type="EMBL" id="EER35513.1"/>
    </source>
</evidence>
<dbReference type="Gene3D" id="3.40.1350.10">
    <property type="match status" value="1"/>
</dbReference>
<dbReference type="STRING" id="294747.C5M2G3"/>
<dbReference type="GeneID" id="8300584"/>
<feature type="active site" evidence="9">
    <location>
        <position position="289"/>
    </location>
</feature>
<dbReference type="InterPro" id="IPR006676">
    <property type="entry name" value="tRNA_splic"/>
</dbReference>
<dbReference type="KEGG" id="ctp:CTRG_00252"/>
<dbReference type="InterPro" id="IPR016589">
    <property type="entry name" value="tRNA_splic_SEN2"/>
</dbReference>
<dbReference type="FunFam" id="3.40.1350.10:FF:000011">
    <property type="entry name" value="tRNA-splicing endonuclease subunit Sen2"/>
    <property type="match status" value="1"/>
</dbReference>
<evidence type="ECO:0000256" key="8">
    <source>
        <dbReference type="PIRNR" id="PIRNR011789"/>
    </source>
</evidence>
<dbReference type="EMBL" id="GG692395">
    <property type="protein sequence ID" value="EER35513.1"/>
    <property type="molecule type" value="Genomic_DNA"/>
</dbReference>
<dbReference type="GO" id="GO:0000379">
    <property type="term" value="P:tRNA-type intron splice site recognition and cleavage"/>
    <property type="evidence" value="ECO:0007669"/>
    <property type="project" value="EnsemblFungi"/>
</dbReference>
<protein>
    <recommendedName>
        <fullName evidence="7 8">tRNA-splicing endonuclease subunit Sen2</fullName>
        <ecNumber evidence="2 8">4.6.1.16</ecNumber>
    </recommendedName>
</protein>
<name>C5M2G3_CANTT</name>
<organism evidence="11 12">
    <name type="scientific">Candida tropicalis (strain ATCC MYA-3404 / T1)</name>
    <name type="common">Yeast</name>
    <dbReference type="NCBI Taxonomy" id="294747"/>
    <lineage>
        <taxon>Eukaryota</taxon>
        <taxon>Fungi</taxon>
        <taxon>Dikarya</taxon>
        <taxon>Ascomycota</taxon>
        <taxon>Saccharomycotina</taxon>
        <taxon>Pichiomycetes</taxon>
        <taxon>Debaryomycetaceae</taxon>
        <taxon>Candida/Lodderomyces clade</taxon>
        <taxon>Candida</taxon>
    </lineage>
</organism>
<dbReference type="GO" id="GO:0000214">
    <property type="term" value="C:tRNA-intron endonuclease complex"/>
    <property type="evidence" value="ECO:0007669"/>
    <property type="project" value="UniProtKB-UniRule"/>
</dbReference>
<dbReference type="Proteomes" id="UP000002037">
    <property type="component" value="Unassembled WGS sequence"/>
</dbReference>
<comment type="similarity">
    <text evidence="1 8">Belongs to the tRNA-intron endonuclease family.</text>
</comment>
<evidence type="ECO:0000256" key="2">
    <source>
        <dbReference type="ARBA" id="ARBA00012573"/>
    </source>
</evidence>
<dbReference type="PANTHER" id="PTHR21227:SF0">
    <property type="entry name" value="TRNA-SPLICING ENDONUCLEASE SUBUNIT SEN2"/>
    <property type="match status" value="1"/>
</dbReference>
<dbReference type="InterPro" id="IPR011856">
    <property type="entry name" value="tRNA_endonuc-like_dom_sf"/>
</dbReference>
<sequence length="384" mass="45427">MGKRNNKYLNKLYSQPLPITLTSQKYNVSLPELYPHNPISWIWYLMRYFQINIFYPVPESTNHPLPVIYDGEIFKVTDESSINNLWRQGFFGKGVLSRSEPTWYQRTLVRLNLDDGGKDSNNLAMEDITKIRRNERKMFKLERARFQELELKKRQGVITDDELKDMEKLDAKLVELRKADIKFDEKGNQLEEIRDEDEDIIDEDGKLLPLEYLQLQPVEAFFLKFALNRIQVDGMNSTFDLFQTCCSQYESVVTPNNRFIVDYAVYHYFRSNGWCVRSGVKFGTDFLLYKRGPPFIHAEYCVLVMTKDTDYDWFEIAAKARVIGSVKKTFVLCYVDSPSQEVFDEILSQQQSQLDHGLLFKQLFEQYKISEVVYRRWNPSRTRD</sequence>
<dbReference type="GO" id="GO:0000213">
    <property type="term" value="F:tRNA-intron lyase activity"/>
    <property type="evidence" value="ECO:0007669"/>
    <property type="project" value="UniProtKB-UniRule"/>
</dbReference>
<evidence type="ECO:0000256" key="9">
    <source>
        <dbReference type="PIRSR" id="PIRSR011789-1"/>
    </source>
</evidence>
<evidence type="ECO:0000256" key="3">
    <source>
        <dbReference type="ARBA" id="ARBA00022694"/>
    </source>
</evidence>
<dbReference type="GO" id="GO:0032473">
    <property type="term" value="C:cytoplasmic side of mitochondrial outer membrane"/>
    <property type="evidence" value="ECO:0007669"/>
    <property type="project" value="EnsemblFungi"/>
</dbReference>
<dbReference type="CDD" id="cd22363">
    <property type="entry name" value="tRNA-intron_lyase_C"/>
    <property type="match status" value="1"/>
</dbReference>
<dbReference type="HOGENOM" id="CLU_012847_2_0_1"/>
<reference evidence="11 12" key="1">
    <citation type="journal article" date="2009" name="Nature">
        <title>Evolution of pathogenicity and sexual reproduction in eight Candida genomes.</title>
        <authorList>
            <person name="Butler G."/>
            <person name="Rasmussen M.D."/>
            <person name="Lin M.F."/>
            <person name="Santos M.A."/>
            <person name="Sakthikumar S."/>
            <person name="Munro C.A."/>
            <person name="Rheinbay E."/>
            <person name="Grabherr M."/>
            <person name="Forche A."/>
            <person name="Reedy J.L."/>
            <person name="Agrafioti I."/>
            <person name="Arnaud M.B."/>
            <person name="Bates S."/>
            <person name="Brown A.J."/>
            <person name="Brunke S."/>
            <person name="Costanzo M.C."/>
            <person name="Fitzpatrick D.A."/>
            <person name="de Groot P.W."/>
            <person name="Harris D."/>
            <person name="Hoyer L.L."/>
            <person name="Hube B."/>
            <person name="Klis F.M."/>
            <person name="Kodira C."/>
            <person name="Lennard N."/>
            <person name="Logue M.E."/>
            <person name="Martin R."/>
            <person name="Neiman A.M."/>
            <person name="Nikolaou E."/>
            <person name="Quail M.A."/>
            <person name="Quinn J."/>
            <person name="Santos M.C."/>
            <person name="Schmitzberger F.F."/>
            <person name="Sherlock G."/>
            <person name="Shah P."/>
            <person name="Silverstein K.A."/>
            <person name="Skrzypek M.S."/>
            <person name="Soll D."/>
            <person name="Staggs R."/>
            <person name="Stansfield I."/>
            <person name="Stumpf M.P."/>
            <person name="Sudbery P.E."/>
            <person name="Srikantha T."/>
            <person name="Zeng Q."/>
            <person name="Berman J."/>
            <person name="Berriman M."/>
            <person name="Heitman J."/>
            <person name="Gow N.A."/>
            <person name="Lorenz M.C."/>
            <person name="Birren B.W."/>
            <person name="Kellis M."/>
            <person name="Cuomo C.A."/>
        </authorList>
    </citation>
    <scope>NUCLEOTIDE SEQUENCE [LARGE SCALE GENOMIC DNA]</scope>
    <source>
        <strain evidence="12">ATCC MYA-3404 / T1</strain>
    </source>
</reference>
<evidence type="ECO:0000256" key="6">
    <source>
        <dbReference type="ARBA" id="ARBA00062061"/>
    </source>
</evidence>
<dbReference type="PIRSF" id="PIRSF011789">
    <property type="entry name" value="tRNA_splic_SEN2"/>
    <property type="match status" value="1"/>
</dbReference>
<dbReference type="VEuPathDB" id="FungiDB:CTRG_00252"/>
<feature type="active site" evidence="9">
    <location>
        <position position="328"/>
    </location>
</feature>
<keyword evidence="4 8" id="KW-0456">Lyase</keyword>
<dbReference type="OrthoDB" id="10249562at2759"/>
<gene>
    <name evidence="11" type="ORF">CTRG_00252</name>
</gene>
<dbReference type="NCBIfam" id="TIGR00324">
    <property type="entry name" value="endA"/>
    <property type="match status" value="1"/>
</dbReference>
<dbReference type="PANTHER" id="PTHR21227">
    <property type="entry name" value="TRNA-SPLICING ENDONUCLEASE SUBUNIT SEN2"/>
    <property type="match status" value="1"/>
</dbReference>
<feature type="domain" description="tRNA intron endonuclease catalytic" evidence="10">
    <location>
        <begin position="259"/>
        <end position="337"/>
    </location>
</feature>
<evidence type="ECO:0000313" key="12">
    <source>
        <dbReference type="Proteomes" id="UP000002037"/>
    </source>
</evidence>
<evidence type="ECO:0000256" key="1">
    <source>
        <dbReference type="ARBA" id="ARBA00008078"/>
    </source>
</evidence>
<dbReference type="eggNOG" id="KOG4685">
    <property type="taxonomic scope" value="Eukaryota"/>
</dbReference>
<keyword evidence="3 8" id="KW-0819">tRNA processing</keyword>
<proteinExistence type="inferred from homology"/>
<dbReference type="GO" id="GO:0003676">
    <property type="term" value="F:nucleic acid binding"/>
    <property type="evidence" value="ECO:0007669"/>
    <property type="project" value="InterPro"/>
</dbReference>
<dbReference type="RefSeq" id="XP_002545471.1">
    <property type="nucleotide sequence ID" value="XM_002545425.1"/>
</dbReference>